<gene>
    <name evidence="1" type="ORF">HLH15_03920</name>
</gene>
<dbReference type="EMBL" id="JABERJ010000007">
    <property type="protein sequence ID" value="NNH25640.1"/>
    <property type="molecule type" value="Genomic_DNA"/>
</dbReference>
<proteinExistence type="predicted"/>
<evidence type="ECO:0000313" key="1">
    <source>
        <dbReference type="EMBL" id="NNH25640.1"/>
    </source>
</evidence>
<comment type="caution">
    <text evidence="1">The sequence shown here is derived from an EMBL/GenBank/DDBJ whole genome shotgun (WGS) entry which is preliminary data.</text>
</comment>
<organism evidence="1 2">
    <name type="scientific">Acinetobacter terrestris</name>
    <dbReference type="NCBI Taxonomy" id="2529843"/>
    <lineage>
        <taxon>Bacteria</taxon>
        <taxon>Pseudomonadati</taxon>
        <taxon>Pseudomonadota</taxon>
        <taxon>Gammaproteobacteria</taxon>
        <taxon>Moraxellales</taxon>
        <taxon>Moraxellaceae</taxon>
        <taxon>Acinetobacter</taxon>
        <taxon>Acinetobacter Taxon 24</taxon>
    </lineage>
</organism>
<evidence type="ECO:0000313" key="2">
    <source>
        <dbReference type="Proteomes" id="UP000555322"/>
    </source>
</evidence>
<name>A0ABX1UV24_9GAMM</name>
<dbReference type="RefSeq" id="WP_171535812.1">
    <property type="nucleotide sequence ID" value="NZ_JABERJ010000007.1"/>
</dbReference>
<keyword evidence="2" id="KW-1185">Reference proteome</keyword>
<sequence>MKTKILTTTLFLIILTGCDNQSKVTEASNSDETDSAIANAQVEKSDNRISKFLDRLDDPNTSQDARIQILCKDYPAEYKNNYMLSLMKLSPGEYTEGKLMKDLDIALDYYKKKDNIQC</sequence>
<accession>A0ABX1UV24</accession>
<reference evidence="1 2" key="1">
    <citation type="submission" date="2020-04" db="EMBL/GenBank/DDBJ databases">
        <title>Acinetobacter Taxon 24.</title>
        <authorList>
            <person name="Nemec A."/>
            <person name="Radolfova-Krizova L."/>
            <person name="Higgins P.G."/>
            <person name="Spanelova P."/>
        </authorList>
    </citation>
    <scope>NUCLEOTIDE SEQUENCE [LARGE SCALE GENOMIC DNA]</scope>
    <source>
        <strain evidence="1 2">ANC 5084</strain>
    </source>
</reference>
<dbReference type="Proteomes" id="UP000555322">
    <property type="component" value="Unassembled WGS sequence"/>
</dbReference>
<protein>
    <submittedName>
        <fullName evidence="1">Uncharacterized protein</fullName>
    </submittedName>
</protein>
<dbReference type="PROSITE" id="PS51257">
    <property type="entry name" value="PROKAR_LIPOPROTEIN"/>
    <property type="match status" value="1"/>
</dbReference>